<dbReference type="Pfam" id="PF17957">
    <property type="entry name" value="Big_7"/>
    <property type="match status" value="5"/>
</dbReference>
<dbReference type="InterPro" id="IPR013783">
    <property type="entry name" value="Ig-like_fold"/>
</dbReference>
<dbReference type="SUPFAM" id="SSF81296">
    <property type="entry name" value="E set domains"/>
    <property type="match status" value="1"/>
</dbReference>
<dbReference type="PROSITE" id="PS51257">
    <property type="entry name" value="PROKAR_LIPOPROTEIN"/>
    <property type="match status" value="1"/>
</dbReference>
<dbReference type="InterPro" id="IPR014756">
    <property type="entry name" value="Ig_E-set"/>
</dbReference>
<accession>A0ABU9U8T6</accession>
<proteinExistence type="predicted"/>
<dbReference type="Proteomes" id="UP001466331">
    <property type="component" value="Unassembled WGS sequence"/>
</dbReference>
<keyword evidence="2" id="KW-1185">Reference proteome</keyword>
<evidence type="ECO:0000313" key="2">
    <source>
        <dbReference type="Proteomes" id="UP001466331"/>
    </source>
</evidence>
<name>A0ABU9U8T6_9SPIR</name>
<evidence type="ECO:0000313" key="1">
    <source>
        <dbReference type="EMBL" id="MEM5947081.1"/>
    </source>
</evidence>
<organism evidence="1 2">
    <name type="scientific">Rarispira pelagica</name>
    <dbReference type="NCBI Taxonomy" id="3141764"/>
    <lineage>
        <taxon>Bacteria</taxon>
        <taxon>Pseudomonadati</taxon>
        <taxon>Spirochaetota</taxon>
        <taxon>Spirochaetia</taxon>
        <taxon>Winmispirales</taxon>
        <taxon>Winmispiraceae</taxon>
        <taxon>Rarispira</taxon>
    </lineage>
</organism>
<dbReference type="NCBIfam" id="NF033510">
    <property type="entry name" value="Ca_tandemer"/>
    <property type="match status" value="1"/>
</dbReference>
<dbReference type="RefSeq" id="WP_420068534.1">
    <property type="nucleotide sequence ID" value="NZ_JBCHKQ010000001.1"/>
</dbReference>
<dbReference type="EMBL" id="JBCHKQ010000001">
    <property type="protein sequence ID" value="MEM5947081.1"/>
    <property type="molecule type" value="Genomic_DNA"/>
</dbReference>
<protein>
    <submittedName>
        <fullName evidence="1">Ig-like domain-containing protein</fullName>
    </submittedName>
</protein>
<gene>
    <name evidence="1" type="ORF">WKV44_00830</name>
</gene>
<dbReference type="Gene3D" id="2.60.40.10">
    <property type="entry name" value="Immunoglobulins"/>
    <property type="match status" value="8"/>
</dbReference>
<reference evidence="1 2" key="1">
    <citation type="submission" date="2024-03" db="EMBL/GenBank/DDBJ databases">
        <title>Ignisphaera cupida sp. nov., a hyperthermophilic hydrolytic archaeon from a hot spring of Kamchatka, and proposal of Ignisphaeraceae fam. nov.</title>
        <authorList>
            <person name="Podosokorskaya O.A."/>
            <person name="Elcheninov A.G."/>
            <person name="Maltseva A.I."/>
            <person name="Zayulina K.S."/>
            <person name="Novikov A."/>
            <person name="Merkel A.Y."/>
        </authorList>
    </citation>
    <scope>NUCLEOTIDE SEQUENCE [LARGE SCALE GENOMIC DNA]</scope>
    <source>
        <strain evidence="1 2">38H-sp</strain>
    </source>
</reference>
<comment type="caution">
    <text evidence="1">The sequence shown here is derived from an EMBL/GenBank/DDBJ whole genome shotgun (WGS) entry which is preliminary data.</text>
</comment>
<sequence length="3260" mass="345592">MKRNEKNNWGVFFLAFLGLLMLIFSSCNVGLGEQVDIDKPTVALSSHLSGEYVSGQVVLSGTAVDDTGIASIEISFDRGTTFEKVSDVQKKGDQYTWSYTWDTSSLSDGRYYVVLRSFDSANHKYTSDEFVFIVDNQPPVLLVTSPSKGISSFNQSLPFSVHASDYSPISSYGIDVWASANAGDPVSSWEHLSGYPVTQSQSSSPWQYTFDSTPYTTVNRQRYFHFVVWAEDAAGNVSSNFYHTEDITALTGKNLTVEQLSQALAGNPPTDVTSTPSEIQAVAFVYDTDTASASPITFYCDEDGDNPWIEPVTPTATGTAVPTMLPSDVLKLRLRDDDSIDDATIQVMLEKPDTSQASVPFTGSFTQVYGWTSPESVPVGVISVTADTTEGNKNIELKYDMGGVQGNYRIHVQAQDINGTSVSYQYDYSVSAGKPSITLTSYPSYVKNSFTIEGTVSYAAGSVDNVKYSIEYGSTGTYIVQDQLAEYPAAGLGSDGWRINVADLTALDPGVATYEGALAIHVTATAGITAETISKYIIRDASAPTVFITNPVSTDWLVGASYQATGSVSDSPSGVALVEVSTDGSNWSPASLNGSSWYGTINLAVLSEGSNTLYVRAKDNVGNISSPVSVNFGIDQNLPSINETLLGGDVTRGVTFSIGGTVSDSNGLASLVVRQKKDSGAYVDIYTDNGLTGASASWQVDGLPASPETLSDGVFTYQAVVTDIAGKSTSITRMVTIDLTGPTVTINAPPVGALLQGSAYVLSGTAQDVGNVSPVEDVRYWIGDSGLTPPADYTTWNTVTGTSSWSASIDLATVGEGNKELHVIAKDAAQKWGAETVVAFTVDQSTPGISSLSLGSGTQYRSGDFSIDFTATDTNALASVVITENGTEIYNQPLSGTSQAVSVNRTGLTDGTYEYSITVTDVAGRSTTLNRTVLLDTQSPSVEYNIAPPVTSPSDLFNGIVSLSGIITDDNPIAYLYWYVGSVSTVPSYTVNKDSSGLATGLGGLTAGWQEYVAANKKSWNVNVDTRSLSDGTNYVRLLAVDRNGNVGTALYTMEVLQSSDEPVITVTEPASGGYAGLGQVVRGTISDDDAVDISSVEVRYNDGSSWSSWSSANVTGSGKTVSFSYTLPALGADGPKQLEVRASDSITAKISGDSAVSTVTPTLSFTYDATSPVLAVSTPSSNQTFVSSFTASGTVTEQNLDYIRLKVDSGAWQTITAAGSAPNYTWTYDMSSVFSTLADGPHTITVEVADTVGQTSTSQIVFYKDGAGPAVVFTSITEGANTILTSATPAVSGSISDEYSTVSNTIRYRLDGANTDPWNTATVTVSGKTGTWRVDVSGLSDGAHTIDIRATDSLGNTSDVLDVAFRIDRNSPSIVISSPASGTVYGTVGSGNVFTISGTASDALLASVSADLEGNSLSNSGTTTSWSFSVSKTLFDSLAEGSHAITISATDDAGRTSNTIWQFVKDGQSPTVSYSNIQTDGSTVLQNAASTITGSISDTYGISSMESRLEKYNYATTTWSLIEDWTSLGATGNQTVIIWNKDLTPLSLTDGWYRISIRATDLAQNTSNTVTSGPIEFKIDSQIPTLTINALSSSFQNSDFALTGTASDSNTIVSVLIKVDDTDFSTGTTAASSSDNYATWSVTVPTGSLSAGEHTVYVLATDNAGRTSMLSRQFTLDNVAPTISIIEPLSQSRVNGQVEVRGTSSDNNAVQLVEYRIGKAASTWQTSGLSGGLYSWSYTFTDITSYANSTDATEIDPATGNPQSGTNIWALPFNIRVTDVAGNQTTETTYVLWVDPAMDTPTVTVVSPADNEVVGGTVRLSGFANDDDWVNRVEVRIDPTGTGSSYGAWQDATLINSGTQVNWYLNINEDGSLNPAPGDIRQVLVDVRAVDTKDYSTDGVVGDITTLTLRFDSSVPVIENLEIQRSSGEVVSYTTGVRASGTFDIKAIVRDEGGLSSIEYRPEGSTSFTNVLSDSTIVTPPPEITAGNFRPGVKYLITNVGSTDFTAIGASGNTAGITFTATGAGSGTGRAYMAIVPPLVSITELVAGKAYAIFSVGTSNWTTVGASANQVGTPFVASGAGTGTGIAYELLQPSNLVAGTSYTIYEPGTFDWTTVGASSSSAGITFVATGSGAGSGFAFEPAKQSFVYQFDLQIDSTTINSGAYAGTSGFYGLDIRATDNATPSPYMTQQSLNIQIDNYYPGAEYLANANASSSGYNIQGRAWDSGTGSGSIQGIDSIVLYFERNSSMLDLSGNTGGTWTTLTVKDQTQGGATAAISFPANSSTGIWIDNNEIGTDLDGDGYVEGFSDNGIYKEWFATFDTTVFADGPITLHYVVIDRAGNATHYTQNLYIRNNAPVITGVTLGTDLNANGTVGDLTEETSLYTTNYDTSNFKARNNRLQFNVATSGGNGTKYYGIRYITGQTTGVAATTLVQGNVYTIETLGDTDWTLVGASSNTVGVTFVATGAGTGTGTAISYTTTELNSTLSSNVVTITDFTGIPDSASANDRKFIVKVYDSTVNPGAEADQLADVVIVGLTIENTDIIAPTINVADFGNMYSIDQNDANKTLGTVSAYEDNIVTTGSGSSLVKHGYVQYAAASSDSDADISGKVVFLGKVYDNQNISRISVTIPGYDGGNGVGNAFDIATLSGSTLVSANSASIADVAAGTADWAFEVEPSSEYLTIDNGHVLNWKFAWDSSKVSGVAVQNETFIFQVYDAAGNPSASATSVSADIVPYITDVERDTANYNTYRSRHGWYSLRRGDSVTISGFNLFNNTTDTVTFGSSAAVNLPGGATTTSFTVTLPSDATSGAIILTVNGQQAINNINDNTEPYNQEYDYNISGSELWTDDRYVHVWQSDNSTGTTSSGYFTGSDQPVHPAMTIDPVNGLLYASWSYYPSSSAFIAPINGARQSIFSLYDPPEHTDIDFGNRAVVAYNANYYNGNSTYGGMYVWDSQAPSNTYSKYFYAGENMSHDSYLMQFINERVVADGDNIHVSYYDVDTKSLKYQYILSGDASTAEHQWVNLDGGSDGDDTQIVGTGRVSAAGEFSAIDVNPSGYPVIAYYDISRQTVRIARSNSTTPTNANNWQLQDVLATSDSNYQYSGKYISMRIDSAGYLHMVFFRVSTGDLVYLKSTNNPTNGTTAYTFGPSVIIDSNGSVGLWADISLDDNDMPVITYFDSALVNTFDAIKMAYYDPALETLSGDVAGEPDTIDGWETMYAALNYDVDQKRLSIEYDTGNNNSWWAAIGYASSDYYRVAYYIK</sequence>